<reference evidence="2 3" key="1">
    <citation type="submission" date="2019-03" db="EMBL/GenBank/DDBJ databases">
        <title>Genomic Encyclopedia of Type Strains, Phase IV (KMG-IV): sequencing the most valuable type-strain genomes for metagenomic binning, comparative biology and taxonomic classification.</title>
        <authorList>
            <person name="Goeker M."/>
        </authorList>
    </citation>
    <scope>NUCLEOTIDE SEQUENCE [LARGE SCALE GENOMIC DNA]</scope>
    <source>
        <strain evidence="2 3">DSM 1709</strain>
    </source>
</reference>
<evidence type="ECO:0000313" key="3">
    <source>
        <dbReference type="Proteomes" id="UP000295106"/>
    </source>
</evidence>
<comment type="caution">
    <text evidence="2">The sequence shown here is derived from an EMBL/GenBank/DDBJ whole genome shotgun (WGS) entry which is preliminary data.</text>
</comment>
<dbReference type="InterPro" id="IPR036485">
    <property type="entry name" value="Glu_synth_asu_C_sf"/>
</dbReference>
<dbReference type="AlphaFoldDB" id="A0A4R2MID7"/>
<dbReference type="GO" id="GO:0046914">
    <property type="term" value="F:transition metal ion binding"/>
    <property type="evidence" value="ECO:0007669"/>
    <property type="project" value="InterPro"/>
</dbReference>
<dbReference type="Pfam" id="PF01493">
    <property type="entry name" value="GXGXG"/>
    <property type="match status" value="1"/>
</dbReference>
<gene>
    <name evidence="2" type="ORF">EV684_106198</name>
</gene>
<protein>
    <submittedName>
        <fullName evidence="2">Formylmethanofuran dehydrogenase subunit C</fullName>
    </submittedName>
</protein>
<dbReference type="PANTHER" id="PTHR39673">
    <property type="entry name" value="TUNGSTEN FORMYLMETHANOFURAN DEHYDROGENASE, SUBUNIT C (FWDC)"/>
    <property type="match status" value="1"/>
</dbReference>
<dbReference type="GO" id="GO:0015948">
    <property type="term" value="P:methanogenesis"/>
    <property type="evidence" value="ECO:0007669"/>
    <property type="project" value="InterPro"/>
</dbReference>
<sequence length="271" mass="27801">MSGWTLTLRQPPPLRLDLRALQPAALATLGAAEISRLPLGHGRGTLALGECFDVAARDDEALVIAGDTARCDRIGWQMAAGRLLVDGPAGDHAGAGLAGGTLDVRGDAGALAGCEMRGGTLEIHGHVGEFCAGPLPGSLDGMRGGTLVVRGDAGARLADRMRRGTLVVFGNAGDWAASRLVAGTVAIAGRSGVHAGYGMRRGSVVVLGNPDAGPPAPSFVPAQDDVTVFWRLLARDLARHGGPFADLPRRGIVRHRGDLAAGGLGEWIAVR</sequence>
<dbReference type="PANTHER" id="PTHR39673:SF5">
    <property type="entry name" value="TUNGSTEN-CONTAINING FORMYLMETHANOFURAN DEHYDROGENASE 2 SUBUNIT C"/>
    <property type="match status" value="1"/>
</dbReference>
<dbReference type="EMBL" id="SLXD01000006">
    <property type="protein sequence ID" value="TCP02636.1"/>
    <property type="molecule type" value="Genomic_DNA"/>
</dbReference>
<dbReference type="Proteomes" id="UP000295106">
    <property type="component" value="Unassembled WGS sequence"/>
</dbReference>
<evidence type="ECO:0000259" key="1">
    <source>
        <dbReference type="Pfam" id="PF01493"/>
    </source>
</evidence>
<dbReference type="InterPro" id="IPR002489">
    <property type="entry name" value="Glu_synth_asu_C"/>
</dbReference>
<feature type="domain" description="Glutamate synthase alpha subunit C-terminal" evidence="1">
    <location>
        <begin position="85"/>
        <end position="207"/>
    </location>
</feature>
<dbReference type="NCBIfam" id="TIGR03122">
    <property type="entry name" value="one_C_dehyd_C"/>
    <property type="match status" value="1"/>
</dbReference>
<dbReference type="InterPro" id="IPR017550">
    <property type="entry name" value="Formylmethanofuran_DH_suC"/>
</dbReference>
<proteinExistence type="predicted"/>
<dbReference type="Gene3D" id="2.160.20.60">
    <property type="entry name" value="Glutamate synthase, alpha subunit, C-terminal domain"/>
    <property type="match status" value="1"/>
</dbReference>
<dbReference type="SUPFAM" id="SSF69336">
    <property type="entry name" value="Alpha subunit of glutamate synthase, C-terminal domain"/>
    <property type="match status" value="1"/>
</dbReference>
<evidence type="ECO:0000313" key="2">
    <source>
        <dbReference type="EMBL" id="TCP02636.1"/>
    </source>
</evidence>
<dbReference type="GeneID" id="99683600"/>
<dbReference type="RefSeq" id="WP_132647259.1">
    <property type="nucleotide sequence ID" value="NZ_CP181386.1"/>
</dbReference>
<dbReference type="GO" id="GO:0018493">
    <property type="term" value="F:formylmethanofuran dehydrogenase activity"/>
    <property type="evidence" value="ECO:0007669"/>
    <property type="project" value="InterPro"/>
</dbReference>
<organism evidence="2 3">
    <name type="scientific">Rubrivivax gelatinosus</name>
    <name type="common">Rhodocyclus gelatinosus</name>
    <name type="synonym">Rhodopseudomonas gelatinosa</name>
    <dbReference type="NCBI Taxonomy" id="28068"/>
    <lineage>
        <taxon>Bacteria</taxon>
        <taxon>Pseudomonadati</taxon>
        <taxon>Pseudomonadota</taxon>
        <taxon>Betaproteobacteria</taxon>
        <taxon>Burkholderiales</taxon>
        <taxon>Sphaerotilaceae</taxon>
        <taxon>Rubrivivax</taxon>
    </lineage>
</organism>
<accession>A0A4R2MID7</accession>
<name>A0A4R2MID7_RUBGE</name>
<dbReference type="OrthoDB" id="8562860at2"/>